<dbReference type="Proteomes" id="UP000007962">
    <property type="component" value="Chromosome"/>
</dbReference>
<name>C5C2U5_BEUC1</name>
<evidence type="ECO:0000256" key="1">
    <source>
        <dbReference type="ARBA" id="ARBA00004141"/>
    </source>
</evidence>
<evidence type="ECO:0000256" key="6">
    <source>
        <dbReference type="RuleBase" id="RU361157"/>
    </source>
</evidence>
<dbReference type="InterPro" id="IPR051784">
    <property type="entry name" value="Nod_factor_ABC_transporter"/>
</dbReference>
<feature type="transmembrane region" description="Helical" evidence="6">
    <location>
        <begin position="24"/>
        <end position="43"/>
    </location>
</feature>
<accession>C5C2U5</accession>
<feature type="transmembrane region" description="Helical" evidence="6">
    <location>
        <begin position="230"/>
        <end position="249"/>
    </location>
</feature>
<evidence type="ECO:0000256" key="2">
    <source>
        <dbReference type="ARBA" id="ARBA00022692"/>
    </source>
</evidence>
<dbReference type="InterPro" id="IPR013525">
    <property type="entry name" value="ABC2_TM"/>
</dbReference>
<proteinExistence type="inferred from homology"/>
<feature type="transmembrane region" description="Helical" evidence="6">
    <location>
        <begin position="142"/>
        <end position="166"/>
    </location>
</feature>
<dbReference type="GO" id="GO:0046677">
    <property type="term" value="P:response to antibiotic"/>
    <property type="evidence" value="ECO:0007669"/>
    <property type="project" value="UniProtKB-KW"/>
</dbReference>
<evidence type="ECO:0000313" key="8">
    <source>
        <dbReference type="EMBL" id="ACQ81789.1"/>
    </source>
</evidence>
<evidence type="ECO:0000256" key="5">
    <source>
        <dbReference type="ARBA" id="ARBA00023251"/>
    </source>
</evidence>
<dbReference type="OrthoDB" id="9255971at2"/>
<dbReference type="eggNOG" id="COG0842">
    <property type="taxonomic scope" value="Bacteria"/>
</dbReference>
<evidence type="ECO:0000256" key="4">
    <source>
        <dbReference type="ARBA" id="ARBA00023136"/>
    </source>
</evidence>
<evidence type="ECO:0000313" key="9">
    <source>
        <dbReference type="Proteomes" id="UP000007962"/>
    </source>
</evidence>
<dbReference type="PANTHER" id="PTHR43229:SF2">
    <property type="entry name" value="NODULATION PROTEIN J"/>
    <property type="match status" value="1"/>
</dbReference>
<dbReference type="EMBL" id="CP001618">
    <property type="protein sequence ID" value="ACQ81789.1"/>
    <property type="molecule type" value="Genomic_DNA"/>
</dbReference>
<dbReference type="AlphaFoldDB" id="C5C2U5"/>
<comment type="subcellular location">
    <subcellularLocation>
        <location evidence="6">Cell membrane</location>
        <topology evidence="6">Multi-pass membrane protein</topology>
    </subcellularLocation>
    <subcellularLocation>
        <location evidence="1">Membrane</location>
        <topology evidence="1">Multi-pass membrane protein</topology>
    </subcellularLocation>
</comment>
<keyword evidence="2 6" id="KW-0812">Transmembrane</keyword>
<keyword evidence="6" id="KW-1003">Cell membrane</keyword>
<keyword evidence="5" id="KW-0046">Antibiotic resistance</keyword>
<evidence type="ECO:0000259" key="7">
    <source>
        <dbReference type="PROSITE" id="PS51012"/>
    </source>
</evidence>
<reference evidence="8 9" key="1">
    <citation type="journal article" date="2009" name="Stand. Genomic Sci.">
        <title>Complete genome sequence of Beutenbergia cavernae type strain (HKI 0122).</title>
        <authorList>
            <person name="Land M."/>
            <person name="Pukall R."/>
            <person name="Abt B."/>
            <person name="Goker M."/>
            <person name="Rohde M."/>
            <person name="Glavina Del Rio T."/>
            <person name="Tice H."/>
            <person name="Copeland A."/>
            <person name="Cheng J.F."/>
            <person name="Lucas S."/>
            <person name="Chen F."/>
            <person name="Nolan M."/>
            <person name="Bruce D."/>
            <person name="Goodwin L."/>
            <person name="Pitluck S."/>
            <person name="Ivanova N."/>
            <person name="Mavromatis K."/>
            <person name="Ovchinnikova G."/>
            <person name="Pati A."/>
            <person name="Chen A."/>
            <person name="Palaniappan K."/>
            <person name="Hauser L."/>
            <person name="Chang Y.J."/>
            <person name="Jefferies C.C."/>
            <person name="Saunders E."/>
            <person name="Brettin T."/>
            <person name="Detter J.C."/>
            <person name="Han C."/>
            <person name="Chain P."/>
            <person name="Bristow J."/>
            <person name="Eisen J.A."/>
            <person name="Markowitz V."/>
            <person name="Hugenholtz P."/>
            <person name="Kyrpides N.C."/>
            <person name="Klenk H.P."/>
            <person name="Lapidus A."/>
        </authorList>
    </citation>
    <scope>NUCLEOTIDE SEQUENCE [LARGE SCALE GENOMIC DNA]</scope>
    <source>
        <strain evidence="9">ATCC BAA-8 / DSM 12333 / NBRC 16432</strain>
    </source>
</reference>
<dbReference type="PIRSF" id="PIRSF006648">
    <property type="entry name" value="DrrB"/>
    <property type="match status" value="1"/>
</dbReference>
<gene>
    <name evidence="8" type="ordered locus">Bcav_3547</name>
</gene>
<comment type="similarity">
    <text evidence="6">Belongs to the ABC-2 integral membrane protein family.</text>
</comment>
<dbReference type="PROSITE" id="PS51012">
    <property type="entry name" value="ABC_TM2"/>
    <property type="match status" value="1"/>
</dbReference>
<dbReference type="GO" id="GO:0140359">
    <property type="term" value="F:ABC-type transporter activity"/>
    <property type="evidence" value="ECO:0007669"/>
    <property type="project" value="InterPro"/>
</dbReference>
<keyword evidence="9" id="KW-1185">Reference proteome</keyword>
<dbReference type="HOGENOM" id="CLU_039483_2_3_11"/>
<keyword evidence="3 6" id="KW-1133">Transmembrane helix</keyword>
<dbReference type="GO" id="GO:0043190">
    <property type="term" value="C:ATP-binding cassette (ABC) transporter complex"/>
    <property type="evidence" value="ECO:0007669"/>
    <property type="project" value="InterPro"/>
</dbReference>
<feature type="transmembrane region" description="Helical" evidence="6">
    <location>
        <begin position="105"/>
        <end position="130"/>
    </location>
</feature>
<dbReference type="InterPro" id="IPR000412">
    <property type="entry name" value="ABC_2_transport"/>
</dbReference>
<evidence type="ECO:0000256" key="3">
    <source>
        <dbReference type="ARBA" id="ARBA00022989"/>
    </source>
</evidence>
<feature type="transmembrane region" description="Helical" evidence="6">
    <location>
        <begin position="173"/>
        <end position="192"/>
    </location>
</feature>
<keyword evidence="6" id="KW-0813">Transport</keyword>
<keyword evidence="4 6" id="KW-0472">Membrane</keyword>
<organism evidence="8 9">
    <name type="scientific">Beutenbergia cavernae (strain ATCC BAA-8 / DSM 12333 / CCUG 43141 / JCM 11478 / NBRC 16432 / NCIMB 13614 / HKI 0122)</name>
    <dbReference type="NCBI Taxonomy" id="471853"/>
    <lineage>
        <taxon>Bacteria</taxon>
        <taxon>Bacillati</taxon>
        <taxon>Actinomycetota</taxon>
        <taxon>Actinomycetes</taxon>
        <taxon>Micrococcales</taxon>
        <taxon>Beutenbergiaceae</taxon>
        <taxon>Beutenbergia</taxon>
    </lineage>
</organism>
<dbReference type="RefSeq" id="WP_015884026.1">
    <property type="nucleotide sequence ID" value="NC_012669.1"/>
</dbReference>
<sequence length="259" mass="27613">MSTALTHTGLLTARALRAVWRMPMFMVMNLVQPMFWLLLFGSLFKSVIEIPGFGTGGTYLEFITPGIVMMTAMFGAAWAGTTFVQDMERGVMDRFLTSPTSRGGLMVASMACQAIIAVAQALVVLVVAWLCGARFDGGIGGIAVLLLGVVLLTATFSALSNAFALLTGQQEALIGLSQLITLPLMFLSSAIMDPRLSPSWVETVARFNPFDWAVRVGRGALEGTASAGEVWGHVGLLAGATVVMAWVATQAFRTRQRSA</sequence>
<feature type="transmembrane region" description="Helical" evidence="6">
    <location>
        <begin position="63"/>
        <end position="84"/>
    </location>
</feature>
<dbReference type="PANTHER" id="PTHR43229">
    <property type="entry name" value="NODULATION PROTEIN J"/>
    <property type="match status" value="1"/>
</dbReference>
<protein>
    <recommendedName>
        <fullName evidence="6">Transport permease protein</fullName>
    </recommendedName>
</protein>
<feature type="domain" description="ABC transmembrane type-2" evidence="7">
    <location>
        <begin position="24"/>
        <end position="255"/>
    </location>
</feature>
<dbReference type="Pfam" id="PF01061">
    <property type="entry name" value="ABC2_membrane"/>
    <property type="match status" value="1"/>
</dbReference>
<dbReference type="InterPro" id="IPR047817">
    <property type="entry name" value="ABC2_TM_bact-type"/>
</dbReference>
<dbReference type="KEGG" id="bcv:Bcav_3547"/>
<dbReference type="STRING" id="471853.Bcav_3547"/>